<name>A0ABN1FS13_9BACI</name>
<evidence type="ECO:0000313" key="2">
    <source>
        <dbReference type="Proteomes" id="UP001500866"/>
    </source>
</evidence>
<proteinExistence type="predicted"/>
<comment type="caution">
    <text evidence="1">The sequence shown here is derived from an EMBL/GenBank/DDBJ whole genome shotgun (WGS) entry which is preliminary data.</text>
</comment>
<sequence>MFFQVRITFQVSNGDELYSVTAVYLSKDINGSKQIGDESVDVKYFHYDELPNGLTEEYRRYINSYFNRMER</sequence>
<dbReference type="EMBL" id="BAAADS010000006">
    <property type="protein sequence ID" value="GAA0596490.1"/>
    <property type="molecule type" value="Genomic_DNA"/>
</dbReference>
<keyword evidence="2" id="KW-1185">Reference proteome</keyword>
<protein>
    <recommendedName>
        <fullName evidence="3">NUDIX hydrolase</fullName>
    </recommendedName>
</protein>
<evidence type="ECO:0008006" key="3">
    <source>
        <dbReference type="Google" id="ProtNLM"/>
    </source>
</evidence>
<organism evidence="1 2">
    <name type="scientific">Virgibacillus siamensis</name>
    <dbReference type="NCBI Taxonomy" id="480071"/>
    <lineage>
        <taxon>Bacteria</taxon>
        <taxon>Bacillati</taxon>
        <taxon>Bacillota</taxon>
        <taxon>Bacilli</taxon>
        <taxon>Bacillales</taxon>
        <taxon>Bacillaceae</taxon>
        <taxon>Virgibacillus</taxon>
    </lineage>
</organism>
<accession>A0ABN1FS13</accession>
<evidence type="ECO:0000313" key="1">
    <source>
        <dbReference type="EMBL" id="GAA0596490.1"/>
    </source>
</evidence>
<dbReference type="Proteomes" id="UP001500866">
    <property type="component" value="Unassembled WGS sequence"/>
</dbReference>
<reference evidence="1 2" key="1">
    <citation type="journal article" date="2019" name="Int. J. Syst. Evol. Microbiol.">
        <title>The Global Catalogue of Microorganisms (GCM) 10K type strain sequencing project: providing services to taxonomists for standard genome sequencing and annotation.</title>
        <authorList>
            <consortium name="The Broad Institute Genomics Platform"/>
            <consortium name="The Broad Institute Genome Sequencing Center for Infectious Disease"/>
            <person name="Wu L."/>
            <person name="Ma J."/>
        </authorList>
    </citation>
    <scope>NUCLEOTIDE SEQUENCE [LARGE SCALE GENOMIC DNA]</scope>
    <source>
        <strain evidence="1 2">JCM 15395</strain>
    </source>
</reference>
<gene>
    <name evidence="1" type="ORF">GCM10009001_10760</name>
</gene>